<comment type="similarity">
    <text evidence="1">Belongs to the peptidase C1 family.</text>
</comment>
<evidence type="ECO:0000256" key="1">
    <source>
        <dbReference type="ARBA" id="ARBA00008455"/>
    </source>
</evidence>
<dbReference type="Pfam" id="PF00112">
    <property type="entry name" value="Peptidase_C1"/>
    <property type="match status" value="2"/>
</dbReference>
<keyword evidence="2" id="KW-0812">Transmembrane</keyword>
<accession>A0A6C0KE45</accession>
<dbReference type="Gene3D" id="3.90.70.10">
    <property type="entry name" value="Cysteine proteinases"/>
    <property type="match status" value="1"/>
</dbReference>
<dbReference type="PANTHER" id="PTHR12411">
    <property type="entry name" value="CYSTEINE PROTEASE FAMILY C1-RELATED"/>
    <property type="match status" value="1"/>
</dbReference>
<sequence>MPPKGLRLTHHVSARSLQVSFAPVAIPDVFPTTHDKRGVSPVADQRLCEGCYAFAICQALTDALMQKNAGVYADPQDILQVYNDAFEGCNGGQIAGPEVERFLAERGVSVQKDDELCDGTCHPRGEAGSEELLSLNSLCHSRPLMFRQQCKDAFYFLSCCWRKEADSVVRTNWVSVNDEERLMGLFVHNELVSCAMALGFTETFERGRWEGLAQPATSNLTLPGTDRRLVFRDAYTPLAADRAKPVYYHAVTALGWLTLTEAAAPGRSGRYWIVRNSWSSEWGTDGFALVAAASLRPTDRRYVRNEGVVGGDSIMFAGAPHKDVVLHAGAPVSSHSTATLRKTWWRKMSMALVFAVCLLSVIVYSLCVF</sequence>
<keyword evidence="2" id="KW-1133">Transmembrane helix</keyword>
<proteinExistence type="inferred from homology"/>
<dbReference type="GO" id="GO:0008234">
    <property type="term" value="F:cysteine-type peptidase activity"/>
    <property type="evidence" value="ECO:0007669"/>
    <property type="project" value="InterPro"/>
</dbReference>
<evidence type="ECO:0000259" key="3">
    <source>
        <dbReference type="SMART" id="SM00645"/>
    </source>
</evidence>
<feature type="transmembrane region" description="Helical" evidence="2">
    <location>
        <begin position="348"/>
        <end position="366"/>
    </location>
</feature>
<reference evidence="4" key="1">
    <citation type="journal article" date="2020" name="Nature">
        <title>Giant virus diversity and host interactions through global metagenomics.</title>
        <authorList>
            <person name="Schulz F."/>
            <person name="Roux S."/>
            <person name="Paez-Espino D."/>
            <person name="Jungbluth S."/>
            <person name="Walsh D.A."/>
            <person name="Denef V.J."/>
            <person name="McMahon K.D."/>
            <person name="Konstantinidis K.T."/>
            <person name="Eloe-Fadrosh E.A."/>
            <person name="Kyrpides N.C."/>
            <person name="Woyke T."/>
        </authorList>
    </citation>
    <scope>NUCLEOTIDE SEQUENCE</scope>
    <source>
        <strain evidence="4">GVMAG-S-1103017-68</strain>
    </source>
</reference>
<feature type="domain" description="Peptidase C1A papain C-terminal" evidence="3">
    <location>
        <begin position="30"/>
        <end position="298"/>
    </location>
</feature>
<name>A0A6C0KE45_9ZZZZ</name>
<dbReference type="EMBL" id="MN740858">
    <property type="protein sequence ID" value="QHU15451.1"/>
    <property type="molecule type" value="Genomic_DNA"/>
</dbReference>
<dbReference type="AlphaFoldDB" id="A0A6C0KE45"/>
<dbReference type="SMART" id="SM00645">
    <property type="entry name" value="Pept_C1"/>
    <property type="match status" value="1"/>
</dbReference>
<protein>
    <recommendedName>
        <fullName evidence="3">Peptidase C1A papain C-terminal domain-containing protein</fullName>
    </recommendedName>
</protein>
<dbReference type="GO" id="GO:0006508">
    <property type="term" value="P:proteolysis"/>
    <property type="evidence" value="ECO:0007669"/>
    <property type="project" value="InterPro"/>
</dbReference>
<dbReference type="SUPFAM" id="SSF54001">
    <property type="entry name" value="Cysteine proteinases"/>
    <property type="match status" value="1"/>
</dbReference>
<dbReference type="InterPro" id="IPR013128">
    <property type="entry name" value="Peptidase_C1A"/>
</dbReference>
<evidence type="ECO:0000313" key="4">
    <source>
        <dbReference type="EMBL" id="QHU15451.1"/>
    </source>
</evidence>
<dbReference type="InterPro" id="IPR000668">
    <property type="entry name" value="Peptidase_C1A_C"/>
</dbReference>
<keyword evidence="2" id="KW-0472">Membrane</keyword>
<organism evidence="4">
    <name type="scientific">viral metagenome</name>
    <dbReference type="NCBI Taxonomy" id="1070528"/>
    <lineage>
        <taxon>unclassified sequences</taxon>
        <taxon>metagenomes</taxon>
        <taxon>organismal metagenomes</taxon>
    </lineage>
</organism>
<dbReference type="InterPro" id="IPR038765">
    <property type="entry name" value="Papain-like_cys_pep_sf"/>
</dbReference>
<evidence type="ECO:0000256" key="2">
    <source>
        <dbReference type="SAM" id="Phobius"/>
    </source>
</evidence>